<dbReference type="SUPFAM" id="SSF101386">
    <property type="entry name" value="all-alpha NTP pyrophosphatases"/>
    <property type="match status" value="2"/>
</dbReference>
<comment type="caution">
    <text evidence="6">The sequence shown here is derived from an EMBL/GenBank/DDBJ whole genome shotgun (WGS) entry which is preliminary data.</text>
</comment>
<dbReference type="InterPro" id="IPR011551">
    <property type="entry name" value="NTP_PyrPHydrolase_MazG"/>
</dbReference>
<dbReference type="GO" id="GO:0046061">
    <property type="term" value="P:dATP catabolic process"/>
    <property type="evidence" value="ECO:0007669"/>
    <property type="project" value="TreeGrafter"/>
</dbReference>
<accession>A0A831LWS3</accession>
<organism evidence="6">
    <name type="scientific">Mariniphaga anaerophila</name>
    <dbReference type="NCBI Taxonomy" id="1484053"/>
    <lineage>
        <taxon>Bacteria</taxon>
        <taxon>Pseudomonadati</taxon>
        <taxon>Bacteroidota</taxon>
        <taxon>Bacteroidia</taxon>
        <taxon>Marinilabiliales</taxon>
        <taxon>Prolixibacteraceae</taxon>
        <taxon>Mariniphaga</taxon>
    </lineage>
</organism>
<dbReference type="NCBIfam" id="TIGR00444">
    <property type="entry name" value="mazG"/>
    <property type="match status" value="1"/>
</dbReference>
<name>A0A831LWS3_9BACT</name>
<dbReference type="EMBL" id="DSDK01000358">
    <property type="protein sequence ID" value="HDR51266.1"/>
    <property type="molecule type" value="Genomic_DNA"/>
</dbReference>
<protein>
    <recommendedName>
        <fullName evidence="4">Nucleoside triphosphate pyrophosphohydrolase</fullName>
        <ecNumber evidence="3">3.6.1.8</ecNumber>
    </recommendedName>
</protein>
<comment type="catalytic activity">
    <reaction evidence="1">
        <text>ATP + H2O = AMP + diphosphate + H(+)</text>
        <dbReference type="Rhea" id="RHEA:14245"/>
        <dbReference type="ChEBI" id="CHEBI:15377"/>
        <dbReference type="ChEBI" id="CHEBI:15378"/>
        <dbReference type="ChEBI" id="CHEBI:30616"/>
        <dbReference type="ChEBI" id="CHEBI:33019"/>
        <dbReference type="ChEBI" id="CHEBI:456215"/>
        <dbReference type="EC" id="3.6.1.8"/>
    </reaction>
</comment>
<dbReference type="GO" id="GO:0006203">
    <property type="term" value="P:dGTP catabolic process"/>
    <property type="evidence" value="ECO:0007669"/>
    <property type="project" value="TreeGrafter"/>
</dbReference>
<dbReference type="GO" id="GO:0046076">
    <property type="term" value="P:dTTP catabolic process"/>
    <property type="evidence" value="ECO:0007669"/>
    <property type="project" value="TreeGrafter"/>
</dbReference>
<sequence length="259" mass="29997">MINQQLNEFKRLLEIMDELREKCPWDREQTLESLRKLTIEETYELGDAILKNDLQEIKKELGDLMLHVVFYAKIGSEKGAFDMGDVLEGINKKLIYRHPHVFGDVDVDGSSKKVEENWEALKLKEKGGNKRVLEGVPVAMPALVKANRIQEKASGVGFDWEYKEQVWEKVKEEVNELSHEIDKVDKDKIEAEFGDLFFAMVNAARLYGVDPEAALERTNLKFMKRFNFLESKTLMEGKDLHKMSLAEMDKIWEAAKKED</sequence>
<evidence type="ECO:0000256" key="3">
    <source>
        <dbReference type="ARBA" id="ARBA00066372"/>
    </source>
</evidence>
<dbReference type="AlphaFoldDB" id="A0A831LWS3"/>
<comment type="similarity">
    <text evidence="2">Belongs to the nucleoside triphosphate pyrophosphohydrolase family.</text>
</comment>
<dbReference type="FunFam" id="1.10.287.1080:FF:000001">
    <property type="entry name" value="Nucleoside triphosphate pyrophosphohydrolase"/>
    <property type="match status" value="1"/>
</dbReference>
<keyword evidence="6" id="KW-0378">Hydrolase</keyword>
<gene>
    <name evidence="6" type="ORF">ENN90_06550</name>
</gene>
<feature type="domain" description="NTP pyrophosphohydrolase MazG-like" evidence="5">
    <location>
        <begin position="29"/>
        <end position="102"/>
    </location>
</feature>
<evidence type="ECO:0000256" key="4">
    <source>
        <dbReference type="ARBA" id="ARBA00074799"/>
    </source>
</evidence>
<dbReference type="InterPro" id="IPR048011">
    <property type="entry name" value="NTP-PPase_MazG-like_C"/>
</dbReference>
<reference evidence="6" key="1">
    <citation type="journal article" date="2020" name="mSystems">
        <title>Genome- and Community-Level Interaction Insights into Carbon Utilization and Element Cycling Functions of Hydrothermarchaeota in Hydrothermal Sediment.</title>
        <authorList>
            <person name="Zhou Z."/>
            <person name="Liu Y."/>
            <person name="Xu W."/>
            <person name="Pan J."/>
            <person name="Luo Z.H."/>
            <person name="Li M."/>
        </authorList>
    </citation>
    <scope>NUCLEOTIDE SEQUENCE [LARGE SCALE GENOMIC DNA]</scope>
    <source>
        <strain evidence="6">SpSt-1217</strain>
    </source>
</reference>
<evidence type="ECO:0000313" key="6">
    <source>
        <dbReference type="EMBL" id="HDR51266.1"/>
    </source>
</evidence>
<dbReference type="GO" id="GO:0046047">
    <property type="term" value="P:TTP catabolic process"/>
    <property type="evidence" value="ECO:0007669"/>
    <property type="project" value="TreeGrafter"/>
</dbReference>
<dbReference type="InterPro" id="IPR004518">
    <property type="entry name" value="MazG-like_dom"/>
</dbReference>
<dbReference type="GO" id="GO:0046052">
    <property type="term" value="P:UTP catabolic process"/>
    <property type="evidence" value="ECO:0007669"/>
    <property type="project" value="TreeGrafter"/>
</dbReference>
<dbReference type="Proteomes" id="UP000886047">
    <property type="component" value="Unassembled WGS sequence"/>
</dbReference>
<evidence type="ECO:0000259" key="5">
    <source>
        <dbReference type="Pfam" id="PF03819"/>
    </source>
</evidence>
<dbReference type="EC" id="3.6.1.8" evidence="3"/>
<feature type="domain" description="NTP pyrophosphohydrolase MazG-like" evidence="5">
    <location>
        <begin position="166"/>
        <end position="225"/>
    </location>
</feature>
<dbReference type="NCBIfam" id="NF007113">
    <property type="entry name" value="PRK09562.1"/>
    <property type="match status" value="1"/>
</dbReference>
<dbReference type="GO" id="GO:0046081">
    <property type="term" value="P:dUTP catabolic process"/>
    <property type="evidence" value="ECO:0007669"/>
    <property type="project" value="TreeGrafter"/>
</dbReference>
<dbReference type="GO" id="GO:0047693">
    <property type="term" value="F:ATP diphosphatase activity"/>
    <property type="evidence" value="ECO:0007669"/>
    <property type="project" value="UniProtKB-EC"/>
</dbReference>
<dbReference type="Gene3D" id="1.10.287.1080">
    <property type="entry name" value="MazG-like"/>
    <property type="match status" value="2"/>
</dbReference>
<dbReference type="FunFam" id="1.10.287.1080:FF:000003">
    <property type="entry name" value="Nucleoside triphosphate pyrophosphohydrolase"/>
    <property type="match status" value="1"/>
</dbReference>
<dbReference type="Pfam" id="PF03819">
    <property type="entry name" value="MazG"/>
    <property type="match status" value="2"/>
</dbReference>
<dbReference type="PANTHER" id="PTHR30522">
    <property type="entry name" value="NUCLEOSIDE TRIPHOSPHATE PYROPHOSPHOHYDROLASE"/>
    <property type="match status" value="1"/>
</dbReference>
<evidence type="ECO:0000256" key="1">
    <source>
        <dbReference type="ARBA" id="ARBA00052141"/>
    </source>
</evidence>
<proteinExistence type="inferred from homology"/>
<dbReference type="CDD" id="cd11529">
    <property type="entry name" value="NTP-PPase_MazG_Cterm"/>
    <property type="match status" value="1"/>
</dbReference>
<evidence type="ECO:0000256" key="2">
    <source>
        <dbReference type="ARBA" id="ARBA00061115"/>
    </source>
</evidence>
<dbReference type="PANTHER" id="PTHR30522:SF0">
    <property type="entry name" value="NUCLEOSIDE TRIPHOSPHATE PYROPHOSPHOHYDROLASE"/>
    <property type="match status" value="1"/>
</dbReference>
<dbReference type="CDD" id="cd11528">
    <property type="entry name" value="NTP-PPase_MazG_Nterm"/>
    <property type="match status" value="1"/>
</dbReference>
<dbReference type="InterPro" id="IPR048015">
    <property type="entry name" value="NTP-PPase_MazG-like_N"/>
</dbReference>
<dbReference type="GO" id="GO:0006950">
    <property type="term" value="P:response to stress"/>
    <property type="evidence" value="ECO:0007669"/>
    <property type="project" value="UniProtKB-ARBA"/>
</dbReference>